<organism evidence="3 4">
    <name type="scientific">Aegilops tauschii subsp. strangulata</name>
    <name type="common">Goatgrass</name>
    <dbReference type="NCBI Taxonomy" id="200361"/>
    <lineage>
        <taxon>Eukaryota</taxon>
        <taxon>Viridiplantae</taxon>
        <taxon>Streptophyta</taxon>
        <taxon>Embryophyta</taxon>
        <taxon>Tracheophyta</taxon>
        <taxon>Spermatophyta</taxon>
        <taxon>Magnoliopsida</taxon>
        <taxon>Liliopsida</taxon>
        <taxon>Poales</taxon>
        <taxon>Poaceae</taxon>
        <taxon>BOP clade</taxon>
        <taxon>Pooideae</taxon>
        <taxon>Triticodae</taxon>
        <taxon>Triticeae</taxon>
        <taxon>Triticinae</taxon>
        <taxon>Aegilops</taxon>
    </lineage>
</organism>
<evidence type="ECO:0000313" key="4">
    <source>
        <dbReference type="Proteomes" id="UP000015105"/>
    </source>
</evidence>
<feature type="domain" description="RIN4 pathogenic type III effector avirulence factor Avr cleavage site" evidence="2">
    <location>
        <begin position="3"/>
        <end position="31"/>
    </location>
</feature>
<evidence type="ECO:0000313" key="3">
    <source>
        <dbReference type="EnsemblPlants" id="AET7Gv20950000.2"/>
    </source>
</evidence>
<proteinExistence type="predicted"/>
<feature type="compositionally biased region" description="Pro residues" evidence="1">
    <location>
        <begin position="92"/>
        <end position="105"/>
    </location>
</feature>
<sequence length="144" mass="15968">VQNRPSVPKFGTWDSDNVGYTVYFNKVRENKGATAPPLQRPFNPNDPEEEAPRVIIPGSRPATSSGDRAAPHQNGHQHRRAGSSTAEKSKFAPPPQYRQRQPPPFVRARQRPRPPPPPPPGRARQRPRPPPPPPGRARRAPQAA</sequence>
<reference evidence="4" key="2">
    <citation type="journal article" date="2017" name="Nat. Plants">
        <title>The Aegilops tauschii genome reveals multiple impacts of transposons.</title>
        <authorList>
            <person name="Zhao G."/>
            <person name="Zou C."/>
            <person name="Li K."/>
            <person name="Wang K."/>
            <person name="Li T."/>
            <person name="Gao L."/>
            <person name="Zhang X."/>
            <person name="Wang H."/>
            <person name="Yang Z."/>
            <person name="Liu X."/>
            <person name="Jiang W."/>
            <person name="Mao L."/>
            <person name="Kong X."/>
            <person name="Jiao Y."/>
            <person name="Jia J."/>
        </authorList>
    </citation>
    <scope>NUCLEOTIDE SEQUENCE [LARGE SCALE GENOMIC DNA]</scope>
    <source>
        <strain evidence="4">cv. AL8/78</strain>
    </source>
</reference>
<feature type="region of interest" description="Disordered" evidence="1">
    <location>
        <begin position="29"/>
        <end position="144"/>
    </location>
</feature>
<accession>A0A453SGE0</accession>
<evidence type="ECO:0000259" key="2">
    <source>
        <dbReference type="Pfam" id="PF05627"/>
    </source>
</evidence>
<dbReference type="EnsemblPlants" id="AET7Gv20950000.2">
    <property type="protein sequence ID" value="AET7Gv20950000.2"/>
    <property type="gene ID" value="AET7Gv20950000"/>
</dbReference>
<dbReference type="Gramene" id="AET7Gv20950000.2">
    <property type="protein sequence ID" value="AET7Gv20950000.2"/>
    <property type="gene ID" value="AET7Gv20950000"/>
</dbReference>
<dbReference type="Pfam" id="PF05627">
    <property type="entry name" value="AvrRpt-cleavage"/>
    <property type="match status" value="1"/>
</dbReference>
<protein>
    <recommendedName>
        <fullName evidence="2">RIN4 pathogenic type III effector avirulence factor Avr cleavage site domain-containing protein</fullName>
    </recommendedName>
</protein>
<dbReference type="AlphaFoldDB" id="A0A453SGE0"/>
<keyword evidence="4" id="KW-1185">Reference proteome</keyword>
<reference evidence="3" key="5">
    <citation type="journal article" date="2021" name="G3 (Bethesda)">
        <title>Aegilops tauschii genome assembly Aet v5.0 features greater sequence contiguity and improved annotation.</title>
        <authorList>
            <person name="Wang L."/>
            <person name="Zhu T."/>
            <person name="Rodriguez J.C."/>
            <person name="Deal K.R."/>
            <person name="Dubcovsky J."/>
            <person name="McGuire P.E."/>
            <person name="Lux T."/>
            <person name="Spannagl M."/>
            <person name="Mayer K.F.X."/>
            <person name="Baldrich P."/>
            <person name="Meyers B.C."/>
            <person name="Huo N."/>
            <person name="Gu Y.Q."/>
            <person name="Zhou H."/>
            <person name="Devos K.M."/>
            <person name="Bennetzen J.L."/>
            <person name="Unver T."/>
            <person name="Budak H."/>
            <person name="Gulick P.J."/>
            <person name="Galiba G."/>
            <person name="Kalapos B."/>
            <person name="Nelson D.R."/>
            <person name="Li P."/>
            <person name="You F.M."/>
            <person name="Luo M.C."/>
            <person name="Dvorak J."/>
        </authorList>
    </citation>
    <scope>NUCLEOTIDE SEQUENCE [LARGE SCALE GENOMIC DNA]</scope>
    <source>
        <strain evidence="3">cv. AL8/78</strain>
    </source>
</reference>
<reference evidence="3" key="3">
    <citation type="journal article" date="2017" name="Nature">
        <title>Genome sequence of the progenitor of the wheat D genome Aegilops tauschii.</title>
        <authorList>
            <person name="Luo M.C."/>
            <person name="Gu Y.Q."/>
            <person name="Puiu D."/>
            <person name="Wang H."/>
            <person name="Twardziok S.O."/>
            <person name="Deal K.R."/>
            <person name="Huo N."/>
            <person name="Zhu T."/>
            <person name="Wang L."/>
            <person name="Wang Y."/>
            <person name="McGuire P.E."/>
            <person name="Liu S."/>
            <person name="Long H."/>
            <person name="Ramasamy R.K."/>
            <person name="Rodriguez J.C."/>
            <person name="Van S.L."/>
            <person name="Yuan L."/>
            <person name="Wang Z."/>
            <person name="Xia Z."/>
            <person name="Xiao L."/>
            <person name="Anderson O.D."/>
            <person name="Ouyang S."/>
            <person name="Liang Y."/>
            <person name="Zimin A.V."/>
            <person name="Pertea G."/>
            <person name="Qi P."/>
            <person name="Bennetzen J.L."/>
            <person name="Dai X."/>
            <person name="Dawson M.W."/>
            <person name="Muller H.G."/>
            <person name="Kugler K."/>
            <person name="Rivarola-Duarte L."/>
            <person name="Spannagl M."/>
            <person name="Mayer K.F.X."/>
            <person name="Lu F.H."/>
            <person name="Bevan M.W."/>
            <person name="Leroy P."/>
            <person name="Li P."/>
            <person name="You F.M."/>
            <person name="Sun Q."/>
            <person name="Liu Z."/>
            <person name="Lyons E."/>
            <person name="Wicker T."/>
            <person name="Salzberg S.L."/>
            <person name="Devos K.M."/>
            <person name="Dvorak J."/>
        </authorList>
    </citation>
    <scope>NUCLEOTIDE SEQUENCE [LARGE SCALE GENOMIC DNA]</scope>
    <source>
        <strain evidence="3">cv. AL8/78</strain>
    </source>
</reference>
<evidence type="ECO:0000256" key="1">
    <source>
        <dbReference type="SAM" id="MobiDB-lite"/>
    </source>
</evidence>
<name>A0A453SGE0_AEGTS</name>
<dbReference type="STRING" id="200361.A0A453SGE0"/>
<dbReference type="InterPro" id="IPR008700">
    <property type="entry name" value="TypeIII_avirulence_cleave"/>
</dbReference>
<reference evidence="3" key="4">
    <citation type="submission" date="2019-03" db="UniProtKB">
        <authorList>
            <consortium name="EnsemblPlants"/>
        </authorList>
    </citation>
    <scope>IDENTIFICATION</scope>
</reference>
<dbReference type="Proteomes" id="UP000015105">
    <property type="component" value="Chromosome 7D"/>
</dbReference>
<reference evidence="4" key="1">
    <citation type="journal article" date="2014" name="Science">
        <title>Ancient hybridizations among the ancestral genomes of bread wheat.</title>
        <authorList>
            <consortium name="International Wheat Genome Sequencing Consortium,"/>
            <person name="Marcussen T."/>
            <person name="Sandve S.R."/>
            <person name="Heier L."/>
            <person name="Spannagl M."/>
            <person name="Pfeifer M."/>
            <person name="Jakobsen K.S."/>
            <person name="Wulff B.B."/>
            <person name="Steuernagel B."/>
            <person name="Mayer K.F."/>
            <person name="Olsen O.A."/>
        </authorList>
    </citation>
    <scope>NUCLEOTIDE SEQUENCE [LARGE SCALE GENOMIC DNA]</scope>
    <source>
        <strain evidence="4">cv. AL8/78</strain>
    </source>
</reference>